<dbReference type="InterPro" id="IPR045185">
    <property type="entry name" value="PUB22/23/24-like"/>
</dbReference>
<evidence type="ECO:0000256" key="3">
    <source>
        <dbReference type="SAM" id="MobiDB-lite"/>
    </source>
</evidence>
<dbReference type="InterPro" id="IPR011989">
    <property type="entry name" value="ARM-like"/>
</dbReference>
<dbReference type="Pfam" id="PF25598">
    <property type="entry name" value="ARM_PUB"/>
    <property type="match status" value="2"/>
</dbReference>
<dbReference type="GO" id="GO:0061630">
    <property type="term" value="F:ubiquitin protein ligase activity"/>
    <property type="evidence" value="ECO:0007669"/>
    <property type="project" value="UniProtKB-UniRule"/>
</dbReference>
<comment type="pathway">
    <text evidence="2">Protein modification; protein ubiquitination.</text>
</comment>
<evidence type="ECO:0000259" key="4">
    <source>
        <dbReference type="Pfam" id="PF25598"/>
    </source>
</evidence>
<evidence type="ECO:0000313" key="5">
    <source>
        <dbReference type="EMBL" id="KAL0369481.1"/>
    </source>
</evidence>
<keyword evidence="1 2" id="KW-0833">Ubl conjugation pathway</keyword>
<reference evidence="5" key="2">
    <citation type="journal article" date="2024" name="Plant">
        <title>Genomic evolution and insights into agronomic trait innovations of Sesamum species.</title>
        <authorList>
            <person name="Miao H."/>
            <person name="Wang L."/>
            <person name="Qu L."/>
            <person name="Liu H."/>
            <person name="Sun Y."/>
            <person name="Le M."/>
            <person name="Wang Q."/>
            <person name="Wei S."/>
            <person name="Zheng Y."/>
            <person name="Lin W."/>
            <person name="Duan Y."/>
            <person name="Cao H."/>
            <person name="Xiong S."/>
            <person name="Wang X."/>
            <person name="Wei L."/>
            <person name="Li C."/>
            <person name="Ma Q."/>
            <person name="Ju M."/>
            <person name="Zhao R."/>
            <person name="Li G."/>
            <person name="Mu C."/>
            <person name="Tian Q."/>
            <person name="Mei H."/>
            <person name="Zhang T."/>
            <person name="Gao T."/>
            <person name="Zhang H."/>
        </authorList>
    </citation>
    <scope>NUCLEOTIDE SEQUENCE</scope>
    <source>
        <strain evidence="5">G01</strain>
    </source>
</reference>
<dbReference type="InterPro" id="IPR016024">
    <property type="entry name" value="ARM-type_fold"/>
</dbReference>
<evidence type="ECO:0000256" key="2">
    <source>
        <dbReference type="RuleBase" id="RU369093"/>
    </source>
</evidence>
<feature type="region of interest" description="Disordered" evidence="3">
    <location>
        <begin position="1"/>
        <end position="28"/>
    </location>
</feature>
<reference evidence="5" key="1">
    <citation type="submission" date="2020-06" db="EMBL/GenBank/DDBJ databases">
        <authorList>
            <person name="Li T."/>
            <person name="Hu X."/>
            <person name="Zhang T."/>
            <person name="Song X."/>
            <person name="Zhang H."/>
            <person name="Dai N."/>
            <person name="Sheng W."/>
            <person name="Hou X."/>
            <person name="Wei L."/>
        </authorList>
    </citation>
    <scope>NUCLEOTIDE SEQUENCE</scope>
    <source>
        <strain evidence="5">G01</strain>
        <tissue evidence="5">Leaf</tissue>
    </source>
</reference>
<proteinExistence type="predicted"/>
<comment type="function">
    <text evidence="2">Functions as an E3 ubiquitin ligase.</text>
</comment>
<feature type="domain" description="U-box" evidence="4">
    <location>
        <begin position="217"/>
        <end position="359"/>
    </location>
</feature>
<gene>
    <name evidence="5" type="ORF">Sangu_0266200</name>
</gene>
<name>A0AAW2QP10_9LAMI</name>
<evidence type="ECO:0000256" key="1">
    <source>
        <dbReference type="ARBA" id="ARBA00022786"/>
    </source>
</evidence>
<feature type="region of interest" description="Disordered" evidence="3">
    <location>
        <begin position="43"/>
        <end position="81"/>
    </location>
</feature>
<dbReference type="EC" id="2.3.2.27" evidence="2"/>
<dbReference type="SUPFAM" id="SSF48371">
    <property type="entry name" value="ARM repeat"/>
    <property type="match status" value="1"/>
</dbReference>
<keyword evidence="2" id="KW-0808">Transferase</keyword>
<dbReference type="PANTHER" id="PTHR22849">
    <property type="entry name" value="WDSAM1 PROTEIN"/>
    <property type="match status" value="1"/>
</dbReference>
<dbReference type="Gene3D" id="1.25.10.10">
    <property type="entry name" value="Leucine-rich Repeat Variant"/>
    <property type="match status" value="2"/>
</dbReference>
<dbReference type="EMBL" id="JACGWK010000002">
    <property type="protein sequence ID" value="KAL0369481.1"/>
    <property type="molecule type" value="Genomic_DNA"/>
</dbReference>
<feature type="domain" description="U-box" evidence="4">
    <location>
        <begin position="88"/>
        <end position="206"/>
    </location>
</feature>
<organism evidence="5">
    <name type="scientific">Sesamum angustifolium</name>
    <dbReference type="NCBI Taxonomy" id="2727405"/>
    <lineage>
        <taxon>Eukaryota</taxon>
        <taxon>Viridiplantae</taxon>
        <taxon>Streptophyta</taxon>
        <taxon>Embryophyta</taxon>
        <taxon>Tracheophyta</taxon>
        <taxon>Spermatophyta</taxon>
        <taxon>Magnoliopsida</taxon>
        <taxon>eudicotyledons</taxon>
        <taxon>Gunneridae</taxon>
        <taxon>Pentapetalae</taxon>
        <taxon>asterids</taxon>
        <taxon>lamiids</taxon>
        <taxon>Lamiales</taxon>
        <taxon>Pedaliaceae</taxon>
        <taxon>Sesamum</taxon>
    </lineage>
</organism>
<dbReference type="AlphaFoldDB" id="A0AAW2QP10"/>
<comment type="caution">
    <text evidence="5">The sequence shown here is derived from an EMBL/GenBank/DDBJ whole genome shotgun (WGS) entry which is preliminary data.</text>
</comment>
<dbReference type="InterPro" id="IPR058678">
    <property type="entry name" value="ARM_PUB"/>
</dbReference>
<dbReference type="PANTHER" id="PTHR22849:SF11">
    <property type="entry name" value="U-BOX DOMAIN-CONTAINING PROTEIN"/>
    <property type="match status" value="1"/>
</dbReference>
<feature type="compositionally biased region" description="Basic residues" evidence="3">
    <location>
        <begin position="43"/>
        <end position="53"/>
    </location>
</feature>
<sequence>MLLSLSDLHAAHERSSHGLHRHNLRPRKHREMAVFVQENHLSRHQTRPFRHGSHPQPHSPPADPGLVRPQRPRKNPVAKPPVDRSLILKILNQAKNSPKSRLSCLRRLRSVVNRNESSRNHLRAGGAVEFLASVFRENEDPFSREEALNILQQIELSDSDLRKLLLDNDEFLKSLIFLLERGSSQSRAQAIILLKSAFDVADPEYIIGCWWSSVHGERNKVKAAESGAVAVLIELLLETAERRACELALTVLDQLCGCAEGRAALLRHGGGLAVVSKKILRVSHWASERAVRILSSISKHSGNSRVLEEMMEVGVVSKLCLVLQVRCSEKTKERAKEILRRESRVWRDSSCVPSHLRSSYPCS</sequence>
<protein>
    <recommendedName>
        <fullName evidence="2 4">U-box domain-containing protein</fullName>
        <ecNumber evidence="2">2.3.2.27</ecNumber>
    </recommendedName>
    <alternativeName>
        <fullName evidence="2">RING-type E3 ubiquitin transferase PUB</fullName>
    </alternativeName>
</protein>
<feature type="compositionally biased region" description="Basic residues" evidence="3">
    <location>
        <begin position="17"/>
        <end position="28"/>
    </location>
</feature>
<dbReference type="GO" id="GO:0016567">
    <property type="term" value="P:protein ubiquitination"/>
    <property type="evidence" value="ECO:0007669"/>
    <property type="project" value="UniProtKB-UniRule"/>
</dbReference>
<comment type="catalytic activity">
    <reaction evidence="2">
        <text>S-ubiquitinyl-[E2 ubiquitin-conjugating enzyme]-L-cysteine + [acceptor protein]-L-lysine = [E2 ubiquitin-conjugating enzyme]-L-cysteine + N(6)-ubiquitinyl-[acceptor protein]-L-lysine.</text>
        <dbReference type="EC" id="2.3.2.27"/>
    </reaction>
</comment>
<accession>A0AAW2QP10</accession>